<evidence type="ECO:0000313" key="2">
    <source>
        <dbReference type="EMBL" id="MDQ0441924.1"/>
    </source>
</evidence>
<organism evidence="2 3">
    <name type="scientific">Methylobacterium persicinum</name>
    <dbReference type="NCBI Taxonomy" id="374426"/>
    <lineage>
        <taxon>Bacteria</taxon>
        <taxon>Pseudomonadati</taxon>
        <taxon>Pseudomonadota</taxon>
        <taxon>Alphaproteobacteria</taxon>
        <taxon>Hyphomicrobiales</taxon>
        <taxon>Methylobacteriaceae</taxon>
        <taxon>Methylobacterium</taxon>
    </lineage>
</organism>
<gene>
    <name evidence="2" type="ORF">QO016_001407</name>
</gene>
<dbReference type="RefSeq" id="WP_238249785.1">
    <property type="nucleotide sequence ID" value="NZ_BPQX01000033.1"/>
</dbReference>
<protein>
    <recommendedName>
        <fullName evidence="4">Peptidase inhibitor family I36 protein</fullName>
    </recommendedName>
</protein>
<keyword evidence="3" id="KW-1185">Reference proteome</keyword>
<keyword evidence="1" id="KW-0472">Membrane</keyword>
<evidence type="ECO:0000256" key="1">
    <source>
        <dbReference type="SAM" id="Phobius"/>
    </source>
</evidence>
<dbReference type="EMBL" id="JAUSVV010000002">
    <property type="protein sequence ID" value="MDQ0441924.1"/>
    <property type="molecule type" value="Genomic_DNA"/>
</dbReference>
<sequence>MSAIVLAGTPVEHQVEGKRRHALQLLLAVGWAGLFAYCAAYLTDDLPFQSESNQSIVEPLIDQVEDLPRQIVGMVAPEARMPDTASAKAEAPTVEIETAPSVPEVHPAAPIAAPKPVAVVAEYVGTWGPTTDGCGVLARRKGYLPATITPERAKAGETVCTFHGARRAGNTWTMDADCGDHDRRWSSKVRLVVDGDHLTWTSAWGSSNYVRCNRRAG</sequence>
<keyword evidence="1" id="KW-1133">Transmembrane helix</keyword>
<reference evidence="2 3" key="1">
    <citation type="submission" date="2023-07" db="EMBL/GenBank/DDBJ databases">
        <title>Genomic Encyclopedia of Type Strains, Phase IV (KMG-IV): sequencing the most valuable type-strain genomes for metagenomic binning, comparative biology and taxonomic classification.</title>
        <authorList>
            <person name="Goeker M."/>
        </authorList>
    </citation>
    <scope>NUCLEOTIDE SEQUENCE [LARGE SCALE GENOMIC DNA]</scope>
    <source>
        <strain evidence="2 3">DSM 19562</strain>
    </source>
</reference>
<name>A0ABU0HHW0_9HYPH</name>
<comment type="caution">
    <text evidence="2">The sequence shown here is derived from an EMBL/GenBank/DDBJ whole genome shotgun (WGS) entry which is preliminary data.</text>
</comment>
<dbReference type="Proteomes" id="UP001236369">
    <property type="component" value="Unassembled WGS sequence"/>
</dbReference>
<evidence type="ECO:0000313" key="3">
    <source>
        <dbReference type="Proteomes" id="UP001236369"/>
    </source>
</evidence>
<evidence type="ECO:0008006" key="4">
    <source>
        <dbReference type="Google" id="ProtNLM"/>
    </source>
</evidence>
<proteinExistence type="predicted"/>
<keyword evidence="1" id="KW-0812">Transmembrane</keyword>
<accession>A0ABU0HHW0</accession>
<feature type="transmembrane region" description="Helical" evidence="1">
    <location>
        <begin position="22"/>
        <end position="42"/>
    </location>
</feature>